<keyword evidence="11" id="KW-1185">Reference proteome</keyword>
<proteinExistence type="inferred from homology"/>
<dbReference type="EMBL" id="JAKIKP010000001">
    <property type="protein sequence ID" value="MCL1141429.1"/>
    <property type="molecule type" value="Genomic_DNA"/>
</dbReference>
<dbReference type="NCBIfam" id="TIGR00613">
    <property type="entry name" value="reco"/>
    <property type="match status" value="1"/>
</dbReference>
<dbReference type="PANTHER" id="PTHR33991:SF1">
    <property type="entry name" value="DNA REPAIR PROTEIN RECO"/>
    <property type="match status" value="1"/>
</dbReference>
<dbReference type="GO" id="GO:0006302">
    <property type="term" value="P:double-strand break repair"/>
    <property type="evidence" value="ECO:0007669"/>
    <property type="project" value="TreeGrafter"/>
</dbReference>
<evidence type="ECO:0000256" key="6">
    <source>
        <dbReference type="ARBA" id="ARBA00023204"/>
    </source>
</evidence>
<dbReference type="InterPro" id="IPR042242">
    <property type="entry name" value="RecO_C"/>
</dbReference>
<dbReference type="GO" id="GO:0006310">
    <property type="term" value="P:DNA recombination"/>
    <property type="evidence" value="ECO:0007669"/>
    <property type="project" value="UniProtKB-UniRule"/>
</dbReference>
<comment type="similarity">
    <text evidence="2 8">Belongs to the RecO family.</text>
</comment>
<reference evidence="10" key="1">
    <citation type="submission" date="2022-01" db="EMBL/GenBank/DDBJ databases">
        <title>Whole genome-based taxonomy of the Shewanellaceae.</title>
        <authorList>
            <person name="Martin-Rodriguez A.J."/>
        </authorList>
    </citation>
    <scope>NUCLEOTIDE SEQUENCE</scope>
    <source>
        <strain evidence="10">DSM 16422</strain>
    </source>
</reference>
<keyword evidence="4 8" id="KW-0227">DNA damage</keyword>
<dbReference type="AlphaFoldDB" id="A0A9X1ZFI9"/>
<dbReference type="Gene3D" id="1.20.1440.120">
    <property type="entry name" value="Recombination protein O, C-terminal domain"/>
    <property type="match status" value="1"/>
</dbReference>
<dbReference type="InterPro" id="IPR012340">
    <property type="entry name" value="NA-bd_OB-fold"/>
</dbReference>
<dbReference type="PANTHER" id="PTHR33991">
    <property type="entry name" value="DNA REPAIR PROTEIN RECO"/>
    <property type="match status" value="1"/>
</dbReference>
<dbReference type="Proteomes" id="UP001139333">
    <property type="component" value="Unassembled WGS sequence"/>
</dbReference>
<evidence type="ECO:0000259" key="9">
    <source>
        <dbReference type="Pfam" id="PF11967"/>
    </source>
</evidence>
<evidence type="ECO:0000256" key="4">
    <source>
        <dbReference type="ARBA" id="ARBA00022763"/>
    </source>
</evidence>
<accession>A0A9X1ZFI9</accession>
<dbReference type="Pfam" id="PF11967">
    <property type="entry name" value="RecO_N"/>
    <property type="match status" value="1"/>
</dbReference>
<evidence type="ECO:0000313" key="11">
    <source>
        <dbReference type="Proteomes" id="UP001139333"/>
    </source>
</evidence>
<dbReference type="RefSeq" id="WP_248994298.1">
    <property type="nucleotide sequence ID" value="NZ_JAKIKP010000001.1"/>
</dbReference>
<dbReference type="Pfam" id="PF02565">
    <property type="entry name" value="RecO_C"/>
    <property type="match status" value="1"/>
</dbReference>
<dbReference type="InterPro" id="IPR003717">
    <property type="entry name" value="RecO"/>
</dbReference>
<feature type="domain" description="DNA replication/recombination mediator RecO N-terminal" evidence="9">
    <location>
        <begin position="3"/>
        <end position="64"/>
    </location>
</feature>
<dbReference type="Gene3D" id="2.40.50.140">
    <property type="entry name" value="Nucleic acid-binding proteins"/>
    <property type="match status" value="1"/>
</dbReference>
<sequence>MKRGYVLHHRPFKESSVIVNLLIDGVGRVDAIARTGSGKRSIKSILQPFQPLLLQFSAQSESKNLALKTVTHIEAASPAIPLSSNSLYSGFYLNELLVRLLTIEHQAESLFVAYHQALIALAQSFCSSHLRYFEKALLLELGALPSLDYDVDGNNINSDGFYRLEADCGFIPVLQQSVGVFTHSRSVVPGAMLVALQKESLAVEHLNSAKGLMRFLLSPLLGNKPLLSRQLFVK</sequence>
<evidence type="ECO:0000256" key="2">
    <source>
        <dbReference type="ARBA" id="ARBA00007452"/>
    </source>
</evidence>
<evidence type="ECO:0000256" key="8">
    <source>
        <dbReference type="HAMAP-Rule" id="MF_00201"/>
    </source>
</evidence>
<gene>
    <name evidence="8 10" type="primary">recO</name>
    <name evidence="10" type="ORF">L2672_01765</name>
</gene>
<protein>
    <recommendedName>
        <fullName evidence="3 8">DNA repair protein RecO</fullName>
    </recommendedName>
    <alternativeName>
        <fullName evidence="7 8">Recombination protein O</fullName>
    </alternativeName>
</protein>
<comment type="caution">
    <text evidence="10">The sequence shown here is derived from an EMBL/GenBank/DDBJ whole genome shotgun (WGS) entry which is preliminary data.</text>
</comment>
<name>A0A9X1ZFI9_9GAMM</name>
<comment type="function">
    <text evidence="1 8">Involved in DNA repair and RecF pathway recombination.</text>
</comment>
<dbReference type="SUPFAM" id="SSF50249">
    <property type="entry name" value="Nucleic acid-binding proteins"/>
    <property type="match status" value="1"/>
</dbReference>
<dbReference type="GO" id="GO:0043590">
    <property type="term" value="C:bacterial nucleoid"/>
    <property type="evidence" value="ECO:0007669"/>
    <property type="project" value="TreeGrafter"/>
</dbReference>
<evidence type="ECO:0000256" key="7">
    <source>
        <dbReference type="ARBA" id="ARBA00033409"/>
    </source>
</evidence>
<dbReference type="HAMAP" id="MF_00201">
    <property type="entry name" value="RecO"/>
    <property type="match status" value="1"/>
</dbReference>
<evidence type="ECO:0000256" key="1">
    <source>
        <dbReference type="ARBA" id="ARBA00003065"/>
    </source>
</evidence>
<organism evidence="10 11">
    <name type="scientific">Shewanella gaetbuli</name>
    <dbReference type="NCBI Taxonomy" id="220752"/>
    <lineage>
        <taxon>Bacteria</taxon>
        <taxon>Pseudomonadati</taxon>
        <taxon>Pseudomonadota</taxon>
        <taxon>Gammaproteobacteria</taxon>
        <taxon>Alteromonadales</taxon>
        <taxon>Shewanellaceae</taxon>
        <taxon>Shewanella</taxon>
    </lineage>
</organism>
<evidence type="ECO:0000313" key="10">
    <source>
        <dbReference type="EMBL" id="MCL1141429.1"/>
    </source>
</evidence>
<dbReference type="InterPro" id="IPR022572">
    <property type="entry name" value="DNA_rep/recomb_RecO_N"/>
</dbReference>
<evidence type="ECO:0000256" key="3">
    <source>
        <dbReference type="ARBA" id="ARBA00021310"/>
    </source>
</evidence>
<keyword evidence="5 8" id="KW-0233">DNA recombination</keyword>
<keyword evidence="6 8" id="KW-0234">DNA repair</keyword>
<evidence type="ECO:0000256" key="5">
    <source>
        <dbReference type="ARBA" id="ARBA00023172"/>
    </source>
</evidence>